<dbReference type="InterPro" id="IPR008072">
    <property type="entry name" value="Cyt_P450_E_CYP3A"/>
</dbReference>
<dbReference type="SUPFAM" id="SSF48264">
    <property type="entry name" value="Cytochrome P450"/>
    <property type="match status" value="1"/>
</dbReference>
<evidence type="ECO:0000256" key="11">
    <source>
        <dbReference type="RuleBase" id="RU368049"/>
    </source>
</evidence>
<evidence type="ECO:0000313" key="13">
    <source>
        <dbReference type="Proteomes" id="UP000314294"/>
    </source>
</evidence>
<protein>
    <recommendedName>
        <fullName evidence="11">Cytochrome P450 3A</fullName>
        <ecNumber evidence="11">1.14.14.-</ecNumber>
    </recommendedName>
</protein>
<dbReference type="GO" id="GO:0020037">
    <property type="term" value="F:heme binding"/>
    <property type="evidence" value="ECO:0007669"/>
    <property type="project" value="UniProtKB-UniRule"/>
</dbReference>
<keyword evidence="10" id="KW-0472">Membrane</keyword>
<evidence type="ECO:0000256" key="7">
    <source>
        <dbReference type="ARBA" id="ARBA00023002"/>
    </source>
</evidence>
<evidence type="ECO:0000256" key="9">
    <source>
        <dbReference type="ARBA" id="ARBA00023033"/>
    </source>
</evidence>
<dbReference type="PANTHER" id="PTHR24302:SF15">
    <property type="entry name" value="FATTY-ACID PEROXYGENASE"/>
    <property type="match status" value="1"/>
</dbReference>
<dbReference type="EMBL" id="SRLO01001904">
    <property type="protein sequence ID" value="TNN34721.1"/>
    <property type="molecule type" value="Genomic_DNA"/>
</dbReference>
<evidence type="ECO:0000256" key="3">
    <source>
        <dbReference type="ARBA" id="ARBA00022617"/>
    </source>
</evidence>
<reference evidence="12 13" key="1">
    <citation type="submission" date="2019-03" db="EMBL/GenBank/DDBJ databases">
        <title>First draft genome of Liparis tanakae, snailfish: a comprehensive survey of snailfish specific genes.</title>
        <authorList>
            <person name="Kim W."/>
            <person name="Song I."/>
            <person name="Jeong J.-H."/>
            <person name="Kim D."/>
            <person name="Kim S."/>
            <person name="Ryu S."/>
            <person name="Song J.Y."/>
            <person name="Lee S.K."/>
        </authorList>
    </citation>
    <scope>NUCLEOTIDE SEQUENCE [LARGE SCALE GENOMIC DNA]</scope>
    <source>
        <tissue evidence="12">Muscle</tissue>
    </source>
</reference>
<dbReference type="Pfam" id="PF00067">
    <property type="entry name" value="p450"/>
    <property type="match status" value="1"/>
</dbReference>
<dbReference type="InterPro" id="IPR050705">
    <property type="entry name" value="Cytochrome_P450_3A"/>
</dbReference>
<evidence type="ECO:0000256" key="8">
    <source>
        <dbReference type="ARBA" id="ARBA00023004"/>
    </source>
</evidence>
<keyword evidence="8 11" id="KW-0408">Iron</keyword>
<sequence length="141" mass="15450">MLKTILVKECFTYFTNRRYLGLNGELHDAVSVVHDDEWRRIRNVLTRSFTSSRTKEMFSIMTNISSKLTASMQSNANQVISVKDFFGRYTIEVMASCAFSLDVDAINDPSSASLLLPEDVLDVDVNPLMSGGSGGRGGGGG</sequence>
<comment type="cofactor">
    <cofactor evidence="1 11">
        <name>heme</name>
        <dbReference type="ChEBI" id="CHEBI:30413"/>
    </cofactor>
</comment>
<dbReference type="PRINTS" id="PR01689">
    <property type="entry name" value="EP450IICYP3A"/>
</dbReference>
<proteinExistence type="inferred from homology"/>
<evidence type="ECO:0000256" key="1">
    <source>
        <dbReference type="ARBA" id="ARBA00001971"/>
    </source>
</evidence>
<dbReference type="PRINTS" id="PR00464">
    <property type="entry name" value="EP450II"/>
</dbReference>
<dbReference type="AlphaFoldDB" id="A0A4Z2F1T6"/>
<dbReference type="Gene3D" id="1.10.630.10">
    <property type="entry name" value="Cytochrome P450"/>
    <property type="match status" value="1"/>
</dbReference>
<comment type="function">
    <text evidence="11">Cytochromes P450 are a group of heme-thiolate monooxygenases. In liver microsomes, this enzyme is involved in an NADPH-dependent electron transport pathway. It oxidizes a variety of structurally unrelated compounds, including steroids, fatty acids, and xenobiotics.</text>
</comment>
<evidence type="ECO:0000256" key="5">
    <source>
        <dbReference type="ARBA" id="ARBA00022824"/>
    </source>
</evidence>
<dbReference type="OrthoDB" id="1470350at2759"/>
<keyword evidence="9 11" id="KW-0503">Monooxygenase</keyword>
<keyword evidence="5 11" id="KW-0256">Endoplasmic reticulum</keyword>
<dbReference type="GO" id="GO:0005789">
    <property type="term" value="C:endoplasmic reticulum membrane"/>
    <property type="evidence" value="ECO:0007669"/>
    <property type="project" value="UniProtKB-SubCell"/>
</dbReference>
<dbReference type="InterPro" id="IPR036396">
    <property type="entry name" value="Cyt_P450_sf"/>
</dbReference>
<dbReference type="Proteomes" id="UP000314294">
    <property type="component" value="Unassembled WGS sequence"/>
</dbReference>
<evidence type="ECO:0000313" key="12">
    <source>
        <dbReference type="EMBL" id="TNN34721.1"/>
    </source>
</evidence>
<dbReference type="GO" id="GO:0008395">
    <property type="term" value="F:steroid hydroxylase activity"/>
    <property type="evidence" value="ECO:0007669"/>
    <property type="project" value="TreeGrafter"/>
</dbReference>
<evidence type="ECO:0000256" key="4">
    <source>
        <dbReference type="ARBA" id="ARBA00022723"/>
    </source>
</evidence>
<evidence type="ECO:0000256" key="6">
    <source>
        <dbReference type="ARBA" id="ARBA00022848"/>
    </source>
</evidence>
<keyword evidence="6 11" id="KW-0492">Microsome</keyword>
<dbReference type="InterPro" id="IPR001128">
    <property type="entry name" value="Cyt_P450"/>
</dbReference>
<keyword evidence="3 11" id="KW-0349">Heme</keyword>
<keyword evidence="13" id="KW-1185">Reference proteome</keyword>
<comment type="catalytic activity">
    <reaction evidence="11">
        <text>an organic molecule + reduced [NADPH--hemoprotein reductase] + O2 = an alcohol + oxidized [NADPH--hemoprotein reductase] + H2O + H(+)</text>
        <dbReference type="Rhea" id="RHEA:17149"/>
        <dbReference type="Rhea" id="RHEA-COMP:11964"/>
        <dbReference type="Rhea" id="RHEA-COMP:11965"/>
        <dbReference type="ChEBI" id="CHEBI:15377"/>
        <dbReference type="ChEBI" id="CHEBI:15378"/>
        <dbReference type="ChEBI" id="CHEBI:15379"/>
        <dbReference type="ChEBI" id="CHEBI:30879"/>
        <dbReference type="ChEBI" id="CHEBI:57618"/>
        <dbReference type="ChEBI" id="CHEBI:58210"/>
        <dbReference type="ChEBI" id="CHEBI:142491"/>
        <dbReference type="EC" id="1.14.14.1"/>
    </reaction>
</comment>
<keyword evidence="4 11" id="KW-0479">Metal-binding</keyword>
<evidence type="ECO:0000256" key="2">
    <source>
        <dbReference type="ARBA" id="ARBA00010617"/>
    </source>
</evidence>
<name>A0A4Z2F1T6_9TELE</name>
<evidence type="ECO:0000256" key="10">
    <source>
        <dbReference type="ARBA" id="ARBA00023136"/>
    </source>
</evidence>
<comment type="similarity">
    <text evidence="2 11">Belongs to the cytochrome P450 family.</text>
</comment>
<organism evidence="12 13">
    <name type="scientific">Liparis tanakae</name>
    <name type="common">Tanaka's snailfish</name>
    <dbReference type="NCBI Taxonomy" id="230148"/>
    <lineage>
        <taxon>Eukaryota</taxon>
        <taxon>Metazoa</taxon>
        <taxon>Chordata</taxon>
        <taxon>Craniata</taxon>
        <taxon>Vertebrata</taxon>
        <taxon>Euteleostomi</taxon>
        <taxon>Actinopterygii</taxon>
        <taxon>Neopterygii</taxon>
        <taxon>Teleostei</taxon>
        <taxon>Neoteleostei</taxon>
        <taxon>Acanthomorphata</taxon>
        <taxon>Eupercaria</taxon>
        <taxon>Perciformes</taxon>
        <taxon>Cottioidei</taxon>
        <taxon>Cottales</taxon>
        <taxon>Liparidae</taxon>
        <taxon>Liparis</taxon>
    </lineage>
</organism>
<accession>A0A4Z2F1T6</accession>
<gene>
    <name evidence="12" type="primary">cyp3a27</name>
    <name evidence="12" type="ORF">EYF80_055115</name>
</gene>
<dbReference type="InterPro" id="IPR002402">
    <property type="entry name" value="Cyt_P450_E_grp-II"/>
</dbReference>
<dbReference type="EC" id="1.14.14.-" evidence="11"/>
<dbReference type="PANTHER" id="PTHR24302">
    <property type="entry name" value="CYTOCHROME P450 FAMILY 3"/>
    <property type="match status" value="1"/>
</dbReference>
<comment type="subcellular location">
    <subcellularLocation>
        <location evidence="11">Endoplasmic reticulum membrane</location>
    </subcellularLocation>
    <subcellularLocation>
        <location evidence="11">Microsome membrane</location>
    </subcellularLocation>
</comment>
<comment type="caution">
    <text evidence="12">The sequence shown here is derived from an EMBL/GenBank/DDBJ whole genome shotgun (WGS) entry which is preliminary data.</text>
</comment>
<keyword evidence="7 11" id="KW-0560">Oxidoreductase</keyword>
<dbReference type="GO" id="GO:0005506">
    <property type="term" value="F:iron ion binding"/>
    <property type="evidence" value="ECO:0007669"/>
    <property type="project" value="UniProtKB-UniRule"/>
</dbReference>
<dbReference type="GO" id="GO:0016712">
    <property type="term" value="F:oxidoreductase activity, acting on paired donors, with incorporation or reduction of molecular oxygen, reduced flavin or flavoprotein as one donor, and incorporation of one atom of oxygen"/>
    <property type="evidence" value="ECO:0007669"/>
    <property type="project" value="UniProtKB-EC"/>
</dbReference>